<keyword evidence="2 5" id="KW-0808">Transferase</keyword>
<evidence type="ECO:0000313" key="7">
    <source>
        <dbReference type="Proteomes" id="UP001363151"/>
    </source>
</evidence>
<dbReference type="CDD" id="cd00685">
    <property type="entry name" value="Trans_IPPS_HT"/>
    <property type="match status" value="1"/>
</dbReference>
<organism evidence="6 7">
    <name type="scientific">Aureococcus anophagefferens</name>
    <name type="common">Harmful bloom alga</name>
    <dbReference type="NCBI Taxonomy" id="44056"/>
    <lineage>
        <taxon>Eukaryota</taxon>
        <taxon>Sar</taxon>
        <taxon>Stramenopiles</taxon>
        <taxon>Ochrophyta</taxon>
        <taxon>Pelagophyceae</taxon>
        <taxon>Pelagomonadales</taxon>
        <taxon>Pelagomonadaceae</taxon>
        <taxon>Aureococcus</taxon>
    </lineage>
</organism>
<name>A0ABR1FZ02_AURAN</name>
<dbReference type="SFLD" id="SFLDS00005">
    <property type="entry name" value="Isoprenoid_Synthase_Type_I"/>
    <property type="match status" value="1"/>
</dbReference>
<dbReference type="Gene3D" id="1.10.600.10">
    <property type="entry name" value="Farnesyl Diphosphate Synthase"/>
    <property type="match status" value="1"/>
</dbReference>
<reference evidence="6 7" key="1">
    <citation type="submission" date="2024-03" db="EMBL/GenBank/DDBJ databases">
        <title>Aureococcus anophagefferens CCMP1851 and Kratosvirus quantuckense: Draft genome of a second virus-susceptible host strain in the model system.</title>
        <authorList>
            <person name="Chase E."/>
            <person name="Truchon A.R."/>
            <person name="Schepens W."/>
            <person name="Wilhelm S.W."/>
        </authorList>
    </citation>
    <scope>NUCLEOTIDE SEQUENCE [LARGE SCALE GENOMIC DNA]</scope>
    <source>
        <strain evidence="6 7">CCMP1851</strain>
    </source>
</reference>
<keyword evidence="7" id="KW-1185">Reference proteome</keyword>
<protein>
    <submittedName>
        <fullName evidence="6">Dimethylallyltranstransferase</fullName>
    </submittedName>
</protein>
<evidence type="ECO:0000256" key="1">
    <source>
        <dbReference type="ARBA" id="ARBA00001946"/>
    </source>
</evidence>
<dbReference type="InterPro" id="IPR033749">
    <property type="entry name" value="Polyprenyl_synt_CS"/>
</dbReference>
<dbReference type="InterPro" id="IPR000092">
    <property type="entry name" value="Polyprenyl_synt"/>
</dbReference>
<comment type="cofactor">
    <cofactor evidence="1">
        <name>Mg(2+)</name>
        <dbReference type="ChEBI" id="CHEBI:18420"/>
    </cofactor>
</comment>
<evidence type="ECO:0000256" key="5">
    <source>
        <dbReference type="RuleBase" id="RU004466"/>
    </source>
</evidence>
<dbReference type="PANTHER" id="PTHR11525:SF0">
    <property type="entry name" value="FARNESYL PYROPHOSPHATE SYNTHASE"/>
    <property type="match status" value="1"/>
</dbReference>
<dbReference type="SUPFAM" id="SSF48576">
    <property type="entry name" value="Terpenoid synthases"/>
    <property type="match status" value="1"/>
</dbReference>
<evidence type="ECO:0000256" key="3">
    <source>
        <dbReference type="ARBA" id="ARBA00022723"/>
    </source>
</evidence>
<dbReference type="PANTHER" id="PTHR11525">
    <property type="entry name" value="FARNESYL-PYROPHOSPHATE SYNTHETASE"/>
    <property type="match status" value="1"/>
</dbReference>
<evidence type="ECO:0000256" key="4">
    <source>
        <dbReference type="ARBA" id="ARBA00022842"/>
    </source>
</evidence>
<dbReference type="PROSITE" id="PS00723">
    <property type="entry name" value="POLYPRENYL_SYNTHASE_1"/>
    <property type="match status" value="1"/>
</dbReference>
<evidence type="ECO:0000256" key="2">
    <source>
        <dbReference type="ARBA" id="ARBA00022679"/>
    </source>
</evidence>
<dbReference type="Proteomes" id="UP001363151">
    <property type="component" value="Unassembled WGS sequence"/>
</dbReference>
<dbReference type="InterPro" id="IPR008949">
    <property type="entry name" value="Isoprenoid_synthase_dom_sf"/>
</dbReference>
<sequence>MSPIILAPVAAAWFAVLKDLDGDAQLKVAALAAVTLLLVVLKPGPKKASGTPTDALVAVDRARVPRRPYPAYDVSTAEAKKASFSQIMPMLVDEACDEVAAMYEVRPDEVAWIRRMLTYNCIGGKMNRGLMVVETGVVLFEAQGKPVTNDDLCRFAVLGWIIEMLQAWLLVADDMMDSSLTRRGQPCWYKVDGVGPMALNDAFLIEMVMFKVLKRHFGDAPEYAKLLDLLMETTLQTELGQLLDLQCDRCDLDKFTLDRWTMIVKYKTAFYSFYLPVAMGMTMAGIDDRAEYDAAREILVIMGVYFQAQDDYLDAFGTPEQIGKIGTDIQDKKCGWLFVNAYHGMVDAAGKKLLDGHYGKCKVGSKEEKKIKQLYKDIDLEQLYKDYEQKSYDDIMKLEGTCKQVPWAVFEIFLKKIFKRSK</sequence>
<dbReference type="InterPro" id="IPR039702">
    <property type="entry name" value="FPS1-like"/>
</dbReference>
<proteinExistence type="inferred from homology"/>
<dbReference type="SFLD" id="SFLDG01017">
    <property type="entry name" value="Polyprenyl_Transferase_Like"/>
    <property type="match status" value="1"/>
</dbReference>
<keyword evidence="3" id="KW-0479">Metal-binding</keyword>
<keyword evidence="4" id="KW-0460">Magnesium</keyword>
<dbReference type="EMBL" id="JBBJCI010000201">
    <property type="protein sequence ID" value="KAK7241503.1"/>
    <property type="molecule type" value="Genomic_DNA"/>
</dbReference>
<comment type="similarity">
    <text evidence="5">Belongs to the FPP/GGPP synthase family.</text>
</comment>
<evidence type="ECO:0000313" key="6">
    <source>
        <dbReference type="EMBL" id="KAK7241503.1"/>
    </source>
</evidence>
<comment type="caution">
    <text evidence="6">The sequence shown here is derived from an EMBL/GenBank/DDBJ whole genome shotgun (WGS) entry which is preliminary data.</text>
</comment>
<dbReference type="Pfam" id="PF00348">
    <property type="entry name" value="polyprenyl_synt"/>
    <property type="match status" value="1"/>
</dbReference>
<accession>A0ABR1FZ02</accession>
<gene>
    <name evidence="6" type="primary">FDPS</name>
    <name evidence="6" type="ORF">SO694_00058232</name>
</gene>